<organism evidence="11 12">
    <name type="scientific">Diacronema lutheri</name>
    <name type="common">Unicellular marine alga</name>
    <name type="synonym">Monochrysis lutheri</name>
    <dbReference type="NCBI Taxonomy" id="2081491"/>
    <lineage>
        <taxon>Eukaryota</taxon>
        <taxon>Haptista</taxon>
        <taxon>Haptophyta</taxon>
        <taxon>Pavlovophyceae</taxon>
        <taxon>Pavlovales</taxon>
        <taxon>Pavlovaceae</taxon>
        <taxon>Diacronema</taxon>
    </lineage>
</organism>
<dbReference type="Proteomes" id="UP000751190">
    <property type="component" value="Unassembled WGS sequence"/>
</dbReference>
<feature type="domain" description="DSBA-like thioredoxin" evidence="9">
    <location>
        <begin position="61"/>
        <end position="189"/>
    </location>
</feature>
<dbReference type="FunFam" id="3.40.50.10490:FF:000017">
    <property type="entry name" value="40S ribosomal protein SA"/>
    <property type="match status" value="1"/>
</dbReference>
<dbReference type="InterPro" id="IPR018130">
    <property type="entry name" value="Ribosomal_uS2_CS"/>
</dbReference>
<keyword evidence="12" id="KW-1185">Reference proteome</keyword>
<dbReference type="Pfam" id="PF16122">
    <property type="entry name" value="40S_SA_C"/>
    <property type="match status" value="1"/>
</dbReference>
<dbReference type="Pfam" id="PF00318">
    <property type="entry name" value="Ribosomal_S2"/>
    <property type="match status" value="2"/>
</dbReference>
<reference evidence="11" key="1">
    <citation type="submission" date="2021-05" db="EMBL/GenBank/DDBJ databases">
        <title>The genome of the haptophyte Pavlova lutheri (Diacronema luteri, Pavlovales) - a model for lipid biosynthesis in eukaryotic algae.</title>
        <authorList>
            <person name="Hulatt C.J."/>
            <person name="Posewitz M.C."/>
        </authorList>
    </citation>
    <scope>NUCLEOTIDE SEQUENCE</scope>
    <source>
        <strain evidence="11">NIVA-4/92</strain>
    </source>
</reference>
<evidence type="ECO:0000256" key="6">
    <source>
        <dbReference type="HAMAP-Rule" id="MF_03015"/>
    </source>
</evidence>
<feature type="compositionally biased region" description="Low complexity" evidence="8">
    <location>
        <begin position="533"/>
        <end position="549"/>
    </location>
</feature>
<dbReference type="AlphaFoldDB" id="A0A8J5XB27"/>
<dbReference type="InterPro" id="IPR001853">
    <property type="entry name" value="DSBA-like_thioredoxin_dom"/>
</dbReference>
<comment type="function">
    <text evidence="6">Required for the assembly and/or stability of the 40S ribosomal subunit. Required for the processing of the 20S rRNA-precursor to mature 18S rRNA in a late step of the maturation of 40S ribosomal subunits.</text>
</comment>
<gene>
    <name evidence="11" type="ORF">KFE25_014297</name>
</gene>
<dbReference type="Gene3D" id="3.40.50.10490">
    <property type="entry name" value="Glucose-6-phosphate isomerase like protein, domain 1"/>
    <property type="match status" value="1"/>
</dbReference>
<evidence type="ECO:0000313" key="11">
    <source>
        <dbReference type="EMBL" id="KAG8460152.1"/>
    </source>
</evidence>
<protein>
    <recommendedName>
        <fullName evidence="6">Small ribosomal subunit protein uS2</fullName>
    </recommendedName>
</protein>
<feature type="region of interest" description="Disordered" evidence="8">
    <location>
        <begin position="520"/>
        <end position="572"/>
    </location>
</feature>
<evidence type="ECO:0000256" key="8">
    <source>
        <dbReference type="SAM" id="MobiDB-lite"/>
    </source>
</evidence>
<dbReference type="HAMAP" id="MF_03015">
    <property type="entry name" value="Ribosomal_S2_euk"/>
    <property type="match status" value="1"/>
</dbReference>
<evidence type="ECO:0000256" key="7">
    <source>
        <dbReference type="RuleBase" id="RU003631"/>
    </source>
</evidence>
<comment type="subcellular location">
    <subcellularLocation>
        <location evidence="1 6">Cytoplasm</location>
    </subcellularLocation>
</comment>
<evidence type="ECO:0000313" key="12">
    <source>
        <dbReference type="Proteomes" id="UP000751190"/>
    </source>
</evidence>
<keyword evidence="4 6" id="KW-0689">Ribosomal protein</keyword>
<evidence type="ECO:0000259" key="9">
    <source>
        <dbReference type="Pfam" id="PF01323"/>
    </source>
</evidence>
<dbReference type="NCBIfam" id="TIGR01012">
    <property type="entry name" value="uS2_euk_arch"/>
    <property type="match status" value="1"/>
</dbReference>
<keyword evidence="5 6" id="KW-0687">Ribonucleoprotein</keyword>
<comment type="caution">
    <text evidence="11">The sequence shown here is derived from an EMBL/GenBank/DDBJ whole genome shotgun (WGS) entry which is preliminary data.</text>
</comment>
<dbReference type="CDD" id="cd01425">
    <property type="entry name" value="RPS2"/>
    <property type="match status" value="1"/>
</dbReference>
<dbReference type="GO" id="GO:0006412">
    <property type="term" value="P:translation"/>
    <property type="evidence" value="ECO:0007669"/>
    <property type="project" value="UniProtKB-UniRule"/>
</dbReference>
<dbReference type="InterPro" id="IPR023591">
    <property type="entry name" value="Ribosomal_uS2_flav_dom_sf"/>
</dbReference>
<feature type="domain" description="Small ribosomal subunit protein uS2 C-terminal" evidence="10">
    <location>
        <begin position="464"/>
        <end position="567"/>
    </location>
</feature>
<comment type="subunit">
    <text evidence="6">Component of the small ribosomal subunit. Mature ribosomes consist of a small (40S) and a large (60S) subunit. The 40S subunit contains about 33 different proteins and 1 molecule of RNA (18S). The 60S subunit contains about 49 different proteins and 3 molecules of RNA (25S, 5.8S and 5S). Interacts with ribosomal protein S21.</text>
</comment>
<evidence type="ECO:0000256" key="2">
    <source>
        <dbReference type="ARBA" id="ARBA00006242"/>
    </source>
</evidence>
<evidence type="ECO:0000256" key="3">
    <source>
        <dbReference type="ARBA" id="ARBA00022490"/>
    </source>
</evidence>
<dbReference type="GO" id="GO:0003735">
    <property type="term" value="F:structural constituent of ribosome"/>
    <property type="evidence" value="ECO:0007669"/>
    <property type="project" value="UniProtKB-UniRule"/>
</dbReference>
<dbReference type="SUPFAM" id="SSF52833">
    <property type="entry name" value="Thioredoxin-like"/>
    <property type="match status" value="1"/>
</dbReference>
<dbReference type="OrthoDB" id="414863at2759"/>
<dbReference type="Pfam" id="PF01323">
    <property type="entry name" value="DSBA"/>
    <property type="match status" value="1"/>
</dbReference>
<keyword evidence="3 6" id="KW-0963">Cytoplasm</keyword>
<sequence length="572" mass="63516">MERVRREPLVPGRPLGFSVVRVPFFLEPDFPEDEAFSETNRARLVRKWGGERGWLEQKRRHRLKERAQAAGIAEKIDLDRLASNTLKSHRLVQWVSRTHGLDASERLYDALNELHFVRGRKLNDAAMLAAAAAEHAGADEAAARAYLDSDAGRAEIDKALLIARAYGITSIPKFVIDGELLVDGAAHADEHEAVFRSIERRGAVSGRALFAHALGITPEVLHTGKRPARPLVIGGVQFGLPSPRVARLPLCRLPRRTPRTIMSNLQYISEKQKHRDFQMMLACSTHLGTKNLDFQMNRYVWKRKADGIHIINLGKTYDKLMMAARIIVGIEHPADVCVISARPYGQRSILKYAQYTGATPIAGRYTPGMFTNQITKKFMEPRLLIITDPRTDHQPIAEAAYMNIPVIAFCDTDSPVKHVDLAIPANNKGKQSIGLMYWMLAREVLRLRATVSRSVEWEVMVDLFFYRDPEEVEREEKEAAALRDAAAAEPLPVQQWDEAAMATVMPAVGAEQWVDPAVQPAADNWNAPPAQPVPVVDAGDSWDAPAAPVLQPPAPGGWDAPAPMPTQAPGGW</sequence>
<dbReference type="GO" id="GO:0022627">
    <property type="term" value="C:cytosolic small ribosomal subunit"/>
    <property type="evidence" value="ECO:0007669"/>
    <property type="project" value="UniProtKB-UniRule"/>
</dbReference>
<dbReference type="EMBL" id="JAGTXO010000035">
    <property type="protein sequence ID" value="KAG8460152.1"/>
    <property type="molecule type" value="Genomic_DNA"/>
</dbReference>
<dbReference type="Gene3D" id="3.40.30.10">
    <property type="entry name" value="Glutaredoxin"/>
    <property type="match status" value="1"/>
</dbReference>
<dbReference type="InterPro" id="IPR036249">
    <property type="entry name" value="Thioredoxin-like_sf"/>
</dbReference>
<dbReference type="InterPro" id="IPR032281">
    <property type="entry name" value="Ribosomal_uS2_C"/>
</dbReference>
<accession>A0A8J5XB27</accession>
<name>A0A8J5XB27_DIALT</name>
<dbReference type="InterPro" id="IPR005707">
    <property type="entry name" value="Ribosomal_uS2_euk/arc"/>
</dbReference>
<evidence type="ECO:0000256" key="5">
    <source>
        <dbReference type="ARBA" id="ARBA00023274"/>
    </source>
</evidence>
<dbReference type="InterPro" id="IPR001865">
    <property type="entry name" value="Ribosomal_uS2"/>
</dbReference>
<dbReference type="SUPFAM" id="SSF52313">
    <property type="entry name" value="Ribosomal protein S2"/>
    <property type="match status" value="1"/>
</dbReference>
<proteinExistence type="inferred from homology"/>
<dbReference type="PANTHER" id="PTHR11489">
    <property type="entry name" value="40S RIBOSOMAL PROTEIN SA"/>
    <property type="match status" value="1"/>
</dbReference>
<dbReference type="PRINTS" id="PR00395">
    <property type="entry name" value="RIBOSOMALS2"/>
</dbReference>
<evidence type="ECO:0000256" key="4">
    <source>
        <dbReference type="ARBA" id="ARBA00022980"/>
    </source>
</evidence>
<dbReference type="GO" id="GO:0016491">
    <property type="term" value="F:oxidoreductase activity"/>
    <property type="evidence" value="ECO:0007669"/>
    <property type="project" value="InterPro"/>
</dbReference>
<dbReference type="PROSITE" id="PS00963">
    <property type="entry name" value="RIBOSOMAL_S2_2"/>
    <property type="match status" value="1"/>
</dbReference>
<comment type="similarity">
    <text evidence="2 6 7">Belongs to the universal ribosomal protein uS2 family.</text>
</comment>
<dbReference type="GO" id="GO:0000028">
    <property type="term" value="P:ribosomal small subunit assembly"/>
    <property type="evidence" value="ECO:0007669"/>
    <property type="project" value="UniProtKB-UniRule"/>
</dbReference>
<evidence type="ECO:0000256" key="1">
    <source>
        <dbReference type="ARBA" id="ARBA00004496"/>
    </source>
</evidence>
<dbReference type="InterPro" id="IPR027498">
    <property type="entry name" value="Ribosomal_uS2_euk"/>
</dbReference>
<evidence type="ECO:0000259" key="10">
    <source>
        <dbReference type="Pfam" id="PF16122"/>
    </source>
</evidence>